<evidence type="ECO:0000313" key="2">
    <source>
        <dbReference type="Proteomes" id="UP000319716"/>
    </source>
</evidence>
<evidence type="ECO:0000313" key="1">
    <source>
        <dbReference type="EMBL" id="GAY77860.1"/>
    </source>
</evidence>
<organism evidence="1 2">
    <name type="scientific">Sporolactobacillus inulinus</name>
    <dbReference type="NCBI Taxonomy" id="2078"/>
    <lineage>
        <taxon>Bacteria</taxon>
        <taxon>Bacillati</taxon>
        <taxon>Bacillota</taxon>
        <taxon>Bacilli</taxon>
        <taxon>Bacillales</taxon>
        <taxon>Sporolactobacillaceae</taxon>
        <taxon>Sporolactobacillus</taxon>
    </lineage>
</organism>
<proteinExistence type="predicted"/>
<protein>
    <submittedName>
        <fullName evidence="1">Uncharacterized protein</fullName>
    </submittedName>
</protein>
<sequence length="60" mass="6823">METLNQQIVQSVDKALQDLNQVMTFNERTLLVIGCSTSEVLGNRSAHRVLKTQPPQFTRH</sequence>
<dbReference type="InterPro" id="IPR006340">
    <property type="entry name" value="DUF436"/>
</dbReference>
<dbReference type="EMBL" id="BEXB01000034">
    <property type="protein sequence ID" value="GAY77860.1"/>
    <property type="molecule type" value="Genomic_DNA"/>
</dbReference>
<reference evidence="1 2" key="1">
    <citation type="submission" date="2017-11" db="EMBL/GenBank/DDBJ databases">
        <title>Draft Genome Sequence of Sporolactobacillus inulinus NBRC 111894 Isolated from Koso, a Japanese Sugar-Vegetable Fermented Beverage.</title>
        <authorList>
            <person name="Chiou T.Y."/>
            <person name="Oshima K."/>
            <person name="Suda W."/>
            <person name="Hattori M."/>
            <person name="Takahashi T."/>
        </authorList>
    </citation>
    <scope>NUCLEOTIDE SEQUENCE [LARGE SCALE GENOMIC DNA]</scope>
    <source>
        <strain evidence="1 2">NBRC111894</strain>
    </source>
</reference>
<accession>A0A4Y1ZFY3</accession>
<dbReference type="Proteomes" id="UP000319716">
    <property type="component" value="Unassembled WGS sequence"/>
</dbReference>
<dbReference type="InterPro" id="IPR028345">
    <property type="entry name" value="Antibiotic_NAT-like"/>
</dbReference>
<dbReference type="Gene3D" id="3.40.50.10360">
    <property type="entry name" value="Hypothetical protein TT1679"/>
    <property type="match status" value="1"/>
</dbReference>
<dbReference type="SUPFAM" id="SSF110710">
    <property type="entry name" value="TTHA0583/YokD-like"/>
    <property type="match status" value="1"/>
</dbReference>
<dbReference type="AlphaFoldDB" id="A0A4Y1ZFY3"/>
<dbReference type="Pfam" id="PF04260">
    <property type="entry name" value="DUF436"/>
    <property type="match status" value="1"/>
</dbReference>
<gene>
    <name evidence="1" type="ORF">NBRC111894_3414</name>
</gene>
<comment type="caution">
    <text evidence="1">The sequence shown here is derived from an EMBL/GenBank/DDBJ whole genome shotgun (WGS) entry which is preliminary data.</text>
</comment>
<name>A0A4Y1ZFY3_9BACL</name>